<proteinExistence type="predicted"/>
<evidence type="ECO:0000313" key="2">
    <source>
        <dbReference type="Proteomes" id="UP001501222"/>
    </source>
</evidence>
<dbReference type="Proteomes" id="UP001501222">
    <property type="component" value="Unassembled WGS sequence"/>
</dbReference>
<keyword evidence="2" id="KW-1185">Reference proteome</keyword>
<dbReference type="EMBL" id="BAABAA010000009">
    <property type="protein sequence ID" value="GAA3581004.1"/>
    <property type="molecule type" value="Genomic_DNA"/>
</dbReference>
<protein>
    <recommendedName>
        <fullName evidence="3">Serine protease</fullName>
    </recommendedName>
</protein>
<sequence length="548" mass="59852">MRMEREHLRGLTEVKRRVLQAHGGQRQFNGAGIGFAEVNGVESDEPAVLVAVTKKRPEAHVQLNKLLPRRVDIDGRSYRVDVSQAGPFYGAGTLQSQRLRAEVDRPVFHPPTPVYDTKRARPLVGGVGVGNVNSHGSTGTLGLIVRDSRDGKICILSNNHVLVQFNTGFSLEQAATNPGVEADKIIQPVSGGAGDAVALLKRFVKYKLGPTAKNQVDGALAELTDQSDEAYSGNTVDPLMPGATVDHPAVGMFFAADPFNATAFITKMSNTIEQLEFELLDPDAVWFASIDDIGAPIEKVGWRTGYSSSTIKSVSWTIPVAMEVNAAGDTKFFWFNDLIMSTRLGWPGDSGSVVYMGGSGTTKMPIDINADKCEFMDAAAGVYDLPLDSQEDHELAKRIREDHLGFTSIGNYLTTLFYYNGDVILDRLANKEASPTEKQSAAALYDKYRELVVNNIDDPNGSGLVVSQENLDDAAFMTVSLKTWMRTDEQTAANSLYDELRGTLGLDYTGVMAFMDDPARYNRIWDIMAKVPTIQSRPPASGTPYRPR</sequence>
<dbReference type="RefSeq" id="WP_344846036.1">
    <property type="nucleotide sequence ID" value="NZ_BAABAA010000009.1"/>
</dbReference>
<gene>
    <name evidence="1" type="ORF">GCM10022235_59180</name>
</gene>
<accession>A0ABP6YE75</accession>
<organism evidence="1 2">
    <name type="scientific">Kribbella ginsengisoli</name>
    <dbReference type="NCBI Taxonomy" id="363865"/>
    <lineage>
        <taxon>Bacteria</taxon>
        <taxon>Bacillati</taxon>
        <taxon>Actinomycetota</taxon>
        <taxon>Actinomycetes</taxon>
        <taxon>Propionibacteriales</taxon>
        <taxon>Kribbellaceae</taxon>
        <taxon>Kribbella</taxon>
    </lineage>
</organism>
<evidence type="ECO:0000313" key="1">
    <source>
        <dbReference type="EMBL" id="GAA3581004.1"/>
    </source>
</evidence>
<reference evidence="2" key="1">
    <citation type="journal article" date="2019" name="Int. J. Syst. Evol. Microbiol.">
        <title>The Global Catalogue of Microorganisms (GCM) 10K type strain sequencing project: providing services to taxonomists for standard genome sequencing and annotation.</title>
        <authorList>
            <consortium name="The Broad Institute Genomics Platform"/>
            <consortium name="The Broad Institute Genome Sequencing Center for Infectious Disease"/>
            <person name="Wu L."/>
            <person name="Ma J."/>
        </authorList>
    </citation>
    <scope>NUCLEOTIDE SEQUENCE [LARGE SCALE GENOMIC DNA]</scope>
    <source>
        <strain evidence="2">JCM 16928</strain>
    </source>
</reference>
<evidence type="ECO:0008006" key="3">
    <source>
        <dbReference type="Google" id="ProtNLM"/>
    </source>
</evidence>
<comment type="caution">
    <text evidence="1">The sequence shown here is derived from an EMBL/GenBank/DDBJ whole genome shotgun (WGS) entry which is preliminary data.</text>
</comment>
<name>A0ABP6YE75_9ACTN</name>